<sequence length="47" mass="5268">MAYVLVEEGKIEELEEACQRSVKVDDIKLSSGYIAVYEQSGEGKEED</sequence>
<dbReference type="KEGG" id="prae:MN210_08230"/>
<evidence type="ECO:0000313" key="2">
    <source>
        <dbReference type="Proteomes" id="UP000829560"/>
    </source>
</evidence>
<reference evidence="1" key="1">
    <citation type="submission" date="2024-03" db="EMBL/GenBank/DDBJ databases">
        <title>Psychrobacter raelis sp. nov. isolated from a dog with peritonitis.</title>
        <authorList>
            <person name="Schiavone A."/>
            <person name="Manzulli V."/>
            <person name="Camarda A."/>
            <person name="Cafiero M.A."/>
            <person name="Vasco I."/>
            <person name="Marino L."/>
            <person name="Pennuzzi G."/>
            <person name="Serrecchia L."/>
            <person name="Galante D."/>
            <person name="Pugliese N."/>
        </authorList>
    </citation>
    <scope>NUCLEOTIDE SEQUENCE</scope>
    <source>
        <strain evidence="1">PraFG1</strain>
    </source>
</reference>
<name>A0AAT9PFL5_9GAMM</name>
<protein>
    <submittedName>
        <fullName evidence="1">Uncharacterized protein</fullName>
    </submittedName>
</protein>
<dbReference type="EMBL" id="CP093310">
    <property type="protein sequence ID" value="UNK06471.1"/>
    <property type="molecule type" value="Genomic_DNA"/>
</dbReference>
<dbReference type="Proteomes" id="UP000829560">
    <property type="component" value="Chromosome"/>
</dbReference>
<accession>A0AAT9PFL5</accession>
<gene>
    <name evidence="1" type="ORF">MN210_08230</name>
</gene>
<proteinExistence type="predicted"/>
<dbReference type="AlphaFoldDB" id="A0AAT9PFL5"/>
<evidence type="ECO:0000313" key="1">
    <source>
        <dbReference type="EMBL" id="UNK06471.1"/>
    </source>
</evidence>
<dbReference type="RefSeq" id="WP_241879644.1">
    <property type="nucleotide sequence ID" value="NZ_CP093310.2"/>
</dbReference>
<organism evidence="1 2">
    <name type="scientific">Psychrobacter raelei</name>
    <dbReference type="NCBI Taxonomy" id="2565531"/>
    <lineage>
        <taxon>Bacteria</taxon>
        <taxon>Pseudomonadati</taxon>
        <taxon>Pseudomonadota</taxon>
        <taxon>Gammaproteobacteria</taxon>
        <taxon>Moraxellales</taxon>
        <taxon>Moraxellaceae</taxon>
        <taxon>Psychrobacter</taxon>
    </lineage>
</organism>
<keyword evidence="2" id="KW-1185">Reference proteome</keyword>